<dbReference type="Proteomes" id="UP001177140">
    <property type="component" value="Unassembled WGS sequence"/>
</dbReference>
<evidence type="ECO:0000313" key="2">
    <source>
        <dbReference type="Proteomes" id="UP001177140"/>
    </source>
</evidence>
<dbReference type="EMBL" id="JAJJMA010150648">
    <property type="protein sequence ID" value="MCL7034854.1"/>
    <property type="molecule type" value="Genomic_DNA"/>
</dbReference>
<name>A0AA41S8F2_PAPNU</name>
<keyword evidence="2" id="KW-1185">Reference proteome</keyword>
<sequence>MPEVISIGPFHHGEASLATMEDHKLSYARALLSRTTPRGTNKLEECVACVKKNEGEARKCYSEPIMLTSDEFVERMLIDGLFMIELLLRKDPKDNENDPILGNIWVLPSVLRDLVLLENQLPMVVLNCLFKVLAPRREYMNSIALQFFRQFEQLMPWGKDGCRMNFSGCEGTHLLDLLGNAFYRLPEAGNKRINLLKSIPSVTELKRAGVKFASYTSGSFMNISFFSDGFMRITPLVIYDQTETLLRNLIANEQCCAAAGHVTYMTCYAVLMSNLIKSAQDVRILSKEGILKHHLSDDKVVAALFNKLGSEVNVVNFYFSELCDAVNAYYETHRWGATGFLSMLSQLKCSLRTGRN</sequence>
<reference evidence="1" key="1">
    <citation type="submission" date="2022-03" db="EMBL/GenBank/DDBJ databases">
        <title>A functionally conserved STORR gene fusion in Papaver species that diverged 16.8 million years ago.</title>
        <authorList>
            <person name="Catania T."/>
        </authorList>
    </citation>
    <scope>NUCLEOTIDE SEQUENCE</scope>
    <source>
        <strain evidence="1">S-191538</strain>
    </source>
</reference>
<dbReference type="PANTHER" id="PTHR31170">
    <property type="entry name" value="BNAC04G53230D PROTEIN"/>
    <property type="match status" value="1"/>
</dbReference>
<dbReference type="Pfam" id="PF03140">
    <property type="entry name" value="DUF247"/>
    <property type="match status" value="1"/>
</dbReference>
<protein>
    <submittedName>
        <fullName evidence="1">Uncharacterized protein</fullName>
    </submittedName>
</protein>
<dbReference type="InterPro" id="IPR004158">
    <property type="entry name" value="DUF247_pln"/>
</dbReference>
<comment type="caution">
    <text evidence="1">The sequence shown here is derived from an EMBL/GenBank/DDBJ whole genome shotgun (WGS) entry which is preliminary data.</text>
</comment>
<dbReference type="PANTHER" id="PTHR31170:SF17">
    <property type="match status" value="1"/>
</dbReference>
<evidence type="ECO:0000313" key="1">
    <source>
        <dbReference type="EMBL" id="MCL7034854.1"/>
    </source>
</evidence>
<dbReference type="AlphaFoldDB" id="A0AA41S8F2"/>
<accession>A0AA41S8F2</accession>
<proteinExistence type="predicted"/>
<gene>
    <name evidence="1" type="ORF">MKW94_005707</name>
</gene>
<organism evidence="1 2">
    <name type="scientific">Papaver nudicaule</name>
    <name type="common">Iceland poppy</name>
    <dbReference type="NCBI Taxonomy" id="74823"/>
    <lineage>
        <taxon>Eukaryota</taxon>
        <taxon>Viridiplantae</taxon>
        <taxon>Streptophyta</taxon>
        <taxon>Embryophyta</taxon>
        <taxon>Tracheophyta</taxon>
        <taxon>Spermatophyta</taxon>
        <taxon>Magnoliopsida</taxon>
        <taxon>Ranunculales</taxon>
        <taxon>Papaveraceae</taxon>
        <taxon>Papaveroideae</taxon>
        <taxon>Papaver</taxon>
    </lineage>
</organism>